<evidence type="ECO:0000313" key="6">
    <source>
        <dbReference type="EMBL" id="KHJ98592.1"/>
    </source>
</evidence>
<keyword evidence="3 5" id="KW-1133">Transmembrane helix</keyword>
<keyword evidence="2 5" id="KW-0812">Transmembrane</keyword>
<dbReference type="Pfam" id="PF13520">
    <property type="entry name" value="AA_permease_2"/>
    <property type="match status" value="1"/>
</dbReference>
<dbReference type="Gene3D" id="1.20.1740.10">
    <property type="entry name" value="Amino acid/polyamine transporter I"/>
    <property type="match status" value="1"/>
</dbReference>
<organism evidence="6 7">
    <name type="scientific">Oesophagostomum dentatum</name>
    <name type="common">Nodular worm</name>
    <dbReference type="NCBI Taxonomy" id="61180"/>
    <lineage>
        <taxon>Eukaryota</taxon>
        <taxon>Metazoa</taxon>
        <taxon>Ecdysozoa</taxon>
        <taxon>Nematoda</taxon>
        <taxon>Chromadorea</taxon>
        <taxon>Rhabditida</taxon>
        <taxon>Rhabditina</taxon>
        <taxon>Rhabditomorpha</taxon>
        <taxon>Strongyloidea</taxon>
        <taxon>Strongylidae</taxon>
        <taxon>Oesophagostomum</taxon>
    </lineage>
</organism>
<feature type="transmembrane region" description="Helical" evidence="5">
    <location>
        <begin position="41"/>
        <end position="64"/>
    </location>
</feature>
<proteinExistence type="predicted"/>
<dbReference type="OrthoDB" id="10062876at2759"/>
<evidence type="ECO:0000256" key="4">
    <source>
        <dbReference type="ARBA" id="ARBA00023136"/>
    </source>
</evidence>
<dbReference type="GO" id="GO:0015179">
    <property type="term" value="F:L-amino acid transmembrane transporter activity"/>
    <property type="evidence" value="ECO:0007669"/>
    <property type="project" value="TreeGrafter"/>
</dbReference>
<evidence type="ECO:0000256" key="5">
    <source>
        <dbReference type="SAM" id="Phobius"/>
    </source>
</evidence>
<dbReference type="Proteomes" id="UP000053660">
    <property type="component" value="Unassembled WGS sequence"/>
</dbReference>
<feature type="transmembrane region" description="Helical" evidence="5">
    <location>
        <begin position="76"/>
        <end position="98"/>
    </location>
</feature>
<dbReference type="InterPro" id="IPR002293">
    <property type="entry name" value="AA/rel_permease1"/>
</dbReference>
<dbReference type="AlphaFoldDB" id="A0A0B1TRZ3"/>
<accession>A0A0B1TRZ3</accession>
<feature type="transmembrane region" description="Helical" evidence="5">
    <location>
        <begin position="104"/>
        <end position="124"/>
    </location>
</feature>
<dbReference type="PANTHER" id="PTHR11785:SF117">
    <property type="entry name" value="AMINO ACID TRANSPORTER"/>
    <property type="match status" value="1"/>
</dbReference>
<feature type="transmembrane region" description="Helical" evidence="5">
    <location>
        <begin position="136"/>
        <end position="156"/>
    </location>
</feature>
<keyword evidence="7" id="KW-1185">Reference proteome</keyword>
<feature type="transmembrane region" description="Helical" evidence="5">
    <location>
        <begin position="162"/>
        <end position="185"/>
    </location>
</feature>
<comment type="subcellular location">
    <subcellularLocation>
        <location evidence="1">Membrane</location>
        <topology evidence="1">Multi-pass membrane protein</topology>
    </subcellularLocation>
</comment>
<evidence type="ECO:0008006" key="8">
    <source>
        <dbReference type="Google" id="ProtNLM"/>
    </source>
</evidence>
<evidence type="ECO:0000256" key="1">
    <source>
        <dbReference type="ARBA" id="ARBA00004141"/>
    </source>
</evidence>
<feature type="transmembrane region" description="Helical" evidence="5">
    <location>
        <begin position="9"/>
        <end position="29"/>
    </location>
</feature>
<evidence type="ECO:0000256" key="2">
    <source>
        <dbReference type="ARBA" id="ARBA00022692"/>
    </source>
</evidence>
<name>A0A0B1TRZ3_OESDE</name>
<dbReference type="PANTHER" id="PTHR11785">
    <property type="entry name" value="AMINO ACID TRANSPORTER"/>
    <property type="match status" value="1"/>
</dbReference>
<sequence length="271" mass="29699">MSKEEKNKIGLIGATSYIVGSIIGSGIFVSPKGILEHAGSVGLSLIIWVVSAVMAMLTAVNYIELGTSIPESGAEFAYITFMGWHPIAFSFLWLSTIIQGSCSGAVLFLTFGEYIVEAVNPLTCLDDSSRQTATRLFGFGLVLLLTLVNMFALNRFAARLQILSMVAKIAALVMIIGIGAFYMAFRGKNKSCSRKLVRVVSPFFVLSGDTQHFRSDYVFSGSKWSASQIVLAIYQGSWAYGGYTTLNYGTEEIEIKNFKKWVIVRCRSPRV</sequence>
<protein>
    <recommendedName>
        <fullName evidence="8">Amino acid permease</fullName>
    </recommendedName>
</protein>
<dbReference type="GO" id="GO:0016020">
    <property type="term" value="C:membrane"/>
    <property type="evidence" value="ECO:0007669"/>
    <property type="project" value="UniProtKB-SubCell"/>
</dbReference>
<evidence type="ECO:0000313" key="7">
    <source>
        <dbReference type="Proteomes" id="UP000053660"/>
    </source>
</evidence>
<evidence type="ECO:0000256" key="3">
    <source>
        <dbReference type="ARBA" id="ARBA00022989"/>
    </source>
</evidence>
<keyword evidence="4 5" id="KW-0472">Membrane</keyword>
<dbReference type="InterPro" id="IPR050598">
    <property type="entry name" value="AminoAcid_Transporter"/>
</dbReference>
<gene>
    <name evidence="6" type="ORF">OESDEN_01428</name>
</gene>
<dbReference type="EMBL" id="KN549295">
    <property type="protein sequence ID" value="KHJ98592.1"/>
    <property type="molecule type" value="Genomic_DNA"/>
</dbReference>
<reference evidence="6 7" key="1">
    <citation type="submission" date="2014-03" db="EMBL/GenBank/DDBJ databases">
        <title>Draft genome of the hookworm Oesophagostomum dentatum.</title>
        <authorList>
            <person name="Mitreva M."/>
        </authorList>
    </citation>
    <scope>NUCLEOTIDE SEQUENCE [LARGE SCALE GENOMIC DNA]</scope>
    <source>
        <strain evidence="6 7">OD-Hann</strain>
    </source>
</reference>